<evidence type="ECO:0000313" key="16">
    <source>
        <dbReference type="Proteomes" id="UP000051096"/>
    </source>
</evidence>
<dbReference type="Gene3D" id="3.40.50.300">
    <property type="entry name" value="P-loop containing nucleotide triphosphate hydrolases"/>
    <property type="match status" value="1"/>
</dbReference>
<comment type="domain">
    <text evidence="11">The middle region has homology to RecA with ATPase motifs including the RadA KNRFG motif, while the C-terminus is homologous to Lon protease.</text>
</comment>
<evidence type="ECO:0000256" key="3">
    <source>
        <dbReference type="ARBA" id="ARBA00022763"/>
    </source>
</evidence>
<dbReference type="InterPro" id="IPR014721">
    <property type="entry name" value="Ribsml_uS5_D2-typ_fold_subgr"/>
</dbReference>
<keyword evidence="7 11" id="KW-0067">ATP-binding</keyword>
<dbReference type="InterPro" id="IPR004504">
    <property type="entry name" value="DNA_repair_RadA"/>
</dbReference>
<dbReference type="SUPFAM" id="SSF52540">
    <property type="entry name" value="P-loop containing nucleoside triphosphate hydrolases"/>
    <property type="match status" value="1"/>
</dbReference>
<dbReference type="InterPro" id="IPR041166">
    <property type="entry name" value="Rubredoxin_2"/>
</dbReference>
<dbReference type="Proteomes" id="UP000051096">
    <property type="component" value="Unassembled WGS sequence"/>
</dbReference>
<evidence type="ECO:0000256" key="6">
    <source>
        <dbReference type="ARBA" id="ARBA00022833"/>
    </source>
</evidence>
<keyword evidence="1 11" id="KW-0479">Metal-binding</keyword>
<dbReference type="GO" id="GO:0008270">
    <property type="term" value="F:zinc ion binding"/>
    <property type="evidence" value="ECO:0007669"/>
    <property type="project" value="UniProtKB-KW"/>
</dbReference>
<comment type="caution">
    <text evidence="15">The sequence shown here is derived from an EMBL/GenBank/DDBJ whole genome shotgun (WGS) entry which is preliminary data.</text>
</comment>
<evidence type="ECO:0000313" key="15">
    <source>
        <dbReference type="EMBL" id="KPK70712.1"/>
    </source>
</evidence>
<dbReference type="SUPFAM" id="SSF54211">
    <property type="entry name" value="Ribosomal protein S5 domain 2-like"/>
    <property type="match status" value="1"/>
</dbReference>
<dbReference type="PATRIC" id="fig|1703780.3.peg.552"/>
<dbReference type="InterPro" id="IPR020588">
    <property type="entry name" value="RecA_ATP-bd"/>
</dbReference>
<dbReference type="GO" id="GO:0016787">
    <property type="term" value="F:hydrolase activity"/>
    <property type="evidence" value="ECO:0007669"/>
    <property type="project" value="UniProtKB-KW"/>
</dbReference>
<dbReference type="InterPro" id="IPR020568">
    <property type="entry name" value="Ribosomal_Su5_D2-typ_SF"/>
</dbReference>
<reference evidence="15 16" key="1">
    <citation type="journal article" date="2015" name="Microbiome">
        <title>Genomic resolution of linkages in carbon, nitrogen, and sulfur cycling among widespread estuary sediment bacteria.</title>
        <authorList>
            <person name="Baker B.J."/>
            <person name="Lazar C.S."/>
            <person name="Teske A.P."/>
            <person name="Dick G.J."/>
        </authorList>
    </citation>
    <scope>NUCLEOTIDE SEQUENCE [LARGE SCALE GENOMIC DNA]</scope>
    <source>
        <strain evidence="15">SM23_60</strain>
    </source>
</reference>
<evidence type="ECO:0000256" key="5">
    <source>
        <dbReference type="ARBA" id="ARBA00022801"/>
    </source>
</evidence>
<evidence type="ECO:0000256" key="11">
    <source>
        <dbReference type="HAMAP-Rule" id="MF_01498"/>
    </source>
</evidence>
<evidence type="ECO:0000256" key="4">
    <source>
        <dbReference type="ARBA" id="ARBA00022771"/>
    </source>
</evidence>
<dbReference type="NCBIfam" id="TIGR00416">
    <property type="entry name" value="sms"/>
    <property type="match status" value="1"/>
</dbReference>
<dbReference type="GO" id="GO:0003684">
    <property type="term" value="F:damaged DNA binding"/>
    <property type="evidence" value="ECO:0007669"/>
    <property type="project" value="InterPro"/>
</dbReference>
<feature type="domain" description="RecA family profile 1" evidence="14">
    <location>
        <begin position="59"/>
        <end position="208"/>
    </location>
</feature>
<dbReference type="FunFam" id="3.40.50.300:FF:000050">
    <property type="entry name" value="DNA repair protein RadA"/>
    <property type="match status" value="1"/>
</dbReference>
<dbReference type="Gene3D" id="3.30.230.10">
    <property type="match status" value="1"/>
</dbReference>
<comment type="function">
    <text evidence="13">DNA-dependent ATPase involved in processing of recombination intermediates, plays a role in repairing DNA breaks. Stimulates the branch migration of RecA-mediated strand transfer reactions, allowing the 3' invading strand to extend heteroduplex DNA faster. Binds ssDNA in the presence of ADP but not other nucleotides, has ATPase activity that is stimulated by ssDNA and various branched DNA structures, but inhibited by SSB. Does not have RecA's homology-searching function.</text>
</comment>
<keyword evidence="10 11" id="KW-0234">DNA repair</keyword>
<dbReference type="HAMAP" id="MF_01498">
    <property type="entry name" value="RadA_bact"/>
    <property type="match status" value="1"/>
</dbReference>
<gene>
    <name evidence="11" type="primary">radA</name>
    <name evidence="15" type="ORF">AMJ87_08415</name>
</gene>
<evidence type="ECO:0000259" key="14">
    <source>
        <dbReference type="PROSITE" id="PS50162"/>
    </source>
</evidence>
<feature type="short sequence motif" description="RadA KNRFG motif" evidence="11">
    <location>
        <begin position="245"/>
        <end position="249"/>
    </location>
</feature>
<dbReference type="Pfam" id="PF13481">
    <property type="entry name" value="AAA_25"/>
    <property type="match status" value="1"/>
</dbReference>
<dbReference type="AlphaFoldDB" id="A0A0S8GC96"/>
<dbReference type="PRINTS" id="PR01874">
    <property type="entry name" value="DNAREPAIRADA"/>
</dbReference>
<dbReference type="PANTHER" id="PTHR32472">
    <property type="entry name" value="DNA REPAIR PROTEIN RADA"/>
    <property type="match status" value="1"/>
</dbReference>
<keyword evidence="4 13" id="KW-0863">Zinc-finger</keyword>
<evidence type="ECO:0000256" key="2">
    <source>
        <dbReference type="ARBA" id="ARBA00022741"/>
    </source>
</evidence>
<name>A0A0S8GC96_UNCW3</name>
<keyword evidence="2 11" id="KW-0547">Nucleotide-binding</keyword>
<evidence type="ECO:0000256" key="12">
    <source>
        <dbReference type="NCBIfam" id="TIGR00416"/>
    </source>
</evidence>
<dbReference type="GO" id="GO:0000725">
    <property type="term" value="P:recombinational repair"/>
    <property type="evidence" value="ECO:0007669"/>
    <property type="project" value="UniProtKB-UniRule"/>
</dbReference>
<keyword evidence="8 11" id="KW-0346">Stress response</keyword>
<feature type="binding site" evidence="11">
    <location>
        <begin position="88"/>
        <end position="95"/>
    </location>
    <ligand>
        <name>ATP</name>
        <dbReference type="ChEBI" id="CHEBI:30616"/>
    </ligand>
</feature>
<organism evidence="15 16">
    <name type="scientific">candidate division WOR_3 bacterium SM23_60</name>
    <dbReference type="NCBI Taxonomy" id="1703780"/>
    <lineage>
        <taxon>Bacteria</taxon>
        <taxon>Bacteria division WOR-3</taxon>
    </lineage>
</organism>
<evidence type="ECO:0000256" key="8">
    <source>
        <dbReference type="ARBA" id="ARBA00023016"/>
    </source>
</evidence>
<dbReference type="InterPro" id="IPR027417">
    <property type="entry name" value="P-loop_NTPase"/>
</dbReference>
<dbReference type="PANTHER" id="PTHR32472:SF10">
    <property type="entry name" value="DNA REPAIR PROTEIN RADA-LIKE PROTEIN"/>
    <property type="match status" value="1"/>
</dbReference>
<comment type="function">
    <text evidence="11">Plays a role in repairing double-strand DNA breaks, probably involving stabilizing or processing branched DNA or blocked replication forks.</text>
</comment>
<dbReference type="PROSITE" id="PS50162">
    <property type="entry name" value="RECA_2"/>
    <property type="match status" value="1"/>
</dbReference>
<comment type="similarity">
    <text evidence="11 13">Belongs to the RecA family. RadA subfamily.</text>
</comment>
<protein>
    <recommendedName>
        <fullName evidence="11 12">DNA repair protein RadA</fullName>
    </recommendedName>
</protein>
<evidence type="ECO:0000256" key="7">
    <source>
        <dbReference type="ARBA" id="ARBA00022840"/>
    </source>
</evidence>
<evidence type="ECO:0000256" key="13">
    <source>
        <dbReference type="RuleBase" id="RU003555"/>
    </source>
</evidence>
<proteinExistence type="inferred from homology"/>
<accession>A0A0S8GC96</accession>
<dbReference type="Pfam" id="PF18073">
    <property type="entry name" value="Zn_ribbon_LapB"/>
    <property type="match status" value="1"/>
</dbReference>
<keyword evidence="5" id="KW-0378">Hydrolase</keyword>
<dbReference type="GO" id="GO:0140664">
    <property type="term" value="F:ATP-dependent DNA damage sensor activity"/>
    <property type="evidence" value="ECO:0007669"/>
    <property type="project" value="InterPro"/>
</dbReference>
<dbReference type="GO" id="GO:0005524">
    <property type="term" value="F:ATP binding"/>
    <property type="evidence" value="ECO:0007669"/>
    <property type="project" value="UniProtKB-UniRule"/>
</dbReference>
<sequence length="446" mass="47783">MKSHFVCQNCGATSLKWYGRCPECGEYSTMVEEAIVAQKSHKKVVRVKPLSLAAIPLAKDGRLKTGNAELDRVLGGGVVTGSLLLLGGDPGIGKSTLMLQISDILARVGKKVLYVNGEESGYQIKIRAARLGVKGEGIDILSATELETILASAKVHKCDFMVIDSIQTVYKTQLSSAPGSVAQVRECGADLMRFAKENNVTTVIIGHVTKYGMIAGPKTLEHIVDTVLYFEGDKNQQYRIIRTIKNRFGSTNEIGVFEMGERGLTEVPNPSSLFISGSVNPGSAVVSIVEGSRPLLVEVQALTSPALFSYPQRVATGIDEKRLAMLLAVLERRVGLSVHNVDCFVNVVGGIRVTETSSDLGIILAIASSLKNIPIEDAVIIGEVGLGGEVRPVRSLKVRLKEAGNLGFRRAVVPGTGDTVSNAIESVPVRDVRDAADVVFGRRSEE</sequence>
<evidence type="ECO:0000256" key="10">
    <source>
        <dbReference type="ARBA" id="ARBA00023204"/>
    </source>
</evidence>
<dbReference type="Pfam" id="PF13541">
    <property type="entry name" value="ChlI"/>
    <property type="match status" value="1"/>
</dbReference>
<evidence type="ECO:0000256" key="1">
    <source>
        <dbReference type="ARBA" id="ARBA00022723"/>
    </source>
</evidence>
<feature type="region of interest" description="Lon-protease-like" evidence="11">
    <location>
        <begin position="342"/>
        <end position="446"/>
    </location>
</feature>
<evidence type="ECO:0000256" key="9">
    <source>
        <dbReference type="ARBA" id="ARBA00023125"/>
    </source>
</evidence>
<keyword evidence="9 11" id="KW-0238">DNA-binding</keyword>
<keyword evidence="3 11" id="KW-0227">DNA damage</keyword>
<dbReference type="InterPro" id="IPR003593">
    <property type="entry name" value="AAA+_ATPase"/>
</dbReference>
<dbReference type="CDD" id="cd01121">
    <property type="entry name" value="RadA_SMS_N"/>
    <property type="match status" value="1"/>
</dbReference>
<dbReference type="EMBL" id="LJUO01000082">
    <property type="protein sequence ID" value="KPK70712.1"/>
    <property type="molecule type" value="Genomic_DNA"/>
</dbReference>
<dbReference type="SMART" id="SM00382">
    <property type="entry name" value="AAA"/>
    <property type="match status" value="1"/>
</dbReference>
<keyword evidence="6 13" id="KW-0862">Zinc</keyword>
<dbReference type="GO" id="GO:0005829">
    <property type="term" value="C:cytosol"/>
    <property type="evidence" value="ECO:0007669"/>
    <property type="project" value="TreeGrafter"/>
</dbReference>